<dbReference type="Proteomes" id="UP000230066">
    <property type="component" value="Unassembled WGS sequence"/>
</dbReference>
<evidence type="ECO:0000313" key="11">
    <source>
        <dbReference type="EMBL" id="THD22773.1"/>
    </source>
</evidence>
<feature type="region of interest" description="Disordered" evidence="9">
    <location>
        <begin position="270"/>
        <end position="421"/>
    </location>
</feature>
<dbReference type="Pfam" id="PF04696">
    <property type="entry name" value="Pinin_SDK_memA"/>
    <property type="match status" value="1"/>
</dbReference>
<evidence type="ECO:0000256" key="9">
    <source>
        <dbReference type="SAM" id="MobiDB-lite"/>
    </source>
</evidence>
<name>A0A4E0R4S2_FASHE</name>
<dbReference type="GO" id="GO:0071013">
    <property type="term" value="C:catalytic step 2 spliceosome"/>
    <property type="evidence" value="ECO:0007669"/>
    <property type="project" value="TreeGrafter"/>
</dbReference>
<evidence type="ECO:0000259" key="10">
    <source>
        <dbReference type="Pfam" id="PF04696"/>
    </source>
</evidence>
<keyword evidence="7" id="KW-0539">Nucleus</keyword>
<keyword evidence="4" id="KW-0805">Transcription regulation</keyword>
<sequence length="421" mass="47821">MTTVEPIDLLQKNLELAKEQLKNVNEDIKRITGRDPSDDRYLRRIAETSDRRPNFRPVLKTQNIRTLPTLTNDVEKQKPADDDLQVSLASSVVRVGESRSRLDATRSLKSSDKERGRRMLGILQGTLNQFRAESAAAVTKPQMAKRREIDAKLEARAVEEREVLRRERADLFRARREQQLEVALLQEKMRIAKGFEMWKGEMEKMIGFCRTEVSPHIFFQPKMHNDESRRRTEATASTIRDIIKRRKRKLDIAFEETSAARRRFVAFSTNKNRSNNNDDDDDREIAKRENHSAWSSSRHDGPMLNSLVSTAKQTSTFDSGSTKSGRRRPHLSDLGNTESGDMSDASETFAIEGDEEPQLMEEEHVTAPMVNSGPAHSPTANQSTGSPPPASDSPHNQEDVFDRPAQQSPSGQDDTRTVRLD</sequence>
<feature type="coiled-coil region" evidence="8">
    <location>
        <begin position="7"/>
        <end position="34"/>
    </location>
</feature>
<keyword evidence="8" id="KW-0175">Coiled coil</keyword>
<keyword evidence="6" id="KW-0508">mRNA splicing</keyword>
<evidence type="ECO:0000256" key="3">
    <source>
        <dbReference type="ARBA" id="ARBA00022664"/>
    </source>
</evidence>
<keyword evidence="5" id="KW-0804">Transcription</keyword>
<evidence type="ECO:0000256" key="4">
    <source>
        <dbReference type="ARBA" id="ARBA00023015"/>
    </source>
</evidence>
<feature type="compositionally biased region" description="Basic and acidic residues" evidence="9">
    <location>
        <begin position="284"/>
        <end position="301"/>
    </location>
</feature>
<dbReference type="InterPro" id="IPR006786">
    <property type="entry name" value="Pinin_SDK_MemA"/>
</dbReference>
<dbReference type="GO" id="GO:0006397">
    <property type="term" value="P:mRNA processing"/>
    <property type="evidence" value="ECO:0007669"/>
    <property type="project" value="UniProtKB-KW"/>
</dbReference>
<dbReference type="InterPro" id="IPR039853">
    <property type="entry name" value="Pinin"/>
</dbReference>
<dbReference type="EMBL" id="JXXN02002535">
    <property type="protein sequence ID" value="THD22773.1"/>
    <property type="molecule type" value="Genomic_DNA"/>
</dbReference>
<evidence type="ECO:0000256" key="6">
    <source>
        <dbReference type="ARBA" id="ARBA00023187"/>
    </source>
</evidence>
<dbReference type="PANTHER" id="PTHR12707:SF0">
    <property type="entry name" value="PININ"/>
    <property type="match status" value="1"/>
</dbReference>
<comment type="similarity">
    <text evidence="2">Belongs to the pinin family.</text>
</comment>
<comment type="caution">
    <text evidence="11">The sequence shown here is derived from an EMBL/GenBank/DDBJ whole genome shotgun (WGS) entry which is preliminary data.</text>
</comment>
<feature type="domain" description="Pinin/SDK/MemA protein" evidence="10">
    <location>
        <begin position="112"/>
        <end position="235"/>
    </location>
</feature>
<feature type="compositionally biased region" description="Polar residues" evidence="9">
    <location>
        <begin position="306"/>
        <end position="323"/>
    </location>
</feature>
<keyword evidence="12" id="KW-1185">Reference proteome</keyword>
<reference evidence="11" key="1">
    <citation type="submission" date="2019-03" db="EMBL/GenBank/DDBJ databases">
        <title>Improved annotation for the trematode Fasciola hepatica.</title>
        <authorList>
            <person name="Choi Y.-J."/>
            <person name="Martin J."/>
            <person name="Mitreva M."/>
        </authorList>
    </citation>
    <scope>NUCLEOTIDE SEQUENCE [LARGE SCALE GENOMIC DNA]</scope>
</reference>
<gene>
    <name evidence="11" type="ORF">D915_006506</name>
</gene>
<evidence type="ECO:0000256" key="5">
    <source>
        <dbReference type="ARBA" id="ARBA00023163"/>
    </source>
</evidence>
<proteinExistence type="inferred from homology"/>
<evidence type="ECO:0000256" key="1">
    <source>
        <dbReference type="ARBA" id="ARBA00004123"/>
    </source>
</evidence>
<comment type="subcellular location">
    <subcellularLocation>
        <location evidence="1">Nucleus</location>
    </subcellularLocation>
</comment>
<dbReference type="AlphaFoldDB" id="A0A4E0R4S2"/>
<evidence type="ECO:0000256" key="8">
    <source>
        <dbReference type="SAM" id="Coils"/>
    </source>
</evidence>
<evidence type="ECO:0000256" key="2">
    <source>
        <dbReference type="ARBA" id="ARBA00010386"/>
    </source>
</evidence>
<evidence type="ECO:0000256" key="7">
    <source>
        <dbReference type="ARBA" id="ARBA00023242"/>
    </source>
</evidence>
<accession>A0A4E0R4S2</accession>
<keyword evidence="3" id="KW-0507">mRNA processing</keyword>
<dbReference type="PANTHER" id="PTHR12707">
    <property type="entry name" value="PINN"/>
    <property type="match status" value="1"/>
</dbReference>
<protein>
    <submittedName>
        <fullName evidence="11">Pinin</fullName>
    </submittedName>
</protein>
<evidence type="ECO:0000313" key="12">
    <source>
        <dbReference type="Proteomes" id="UP000230066"/>
    </source>
</evidence>
<organism evidence="11 12">
    <name type="scientific">Fasciola hepatica</name>
    <name type="common">Liver fluke</name>
    <dbReference type="NCBI Taxonomy" id="6192"/>
    <lineage>
        <taxon>Eukaryota</taxon>
        <taxon>Metazoa</taxon>
        <taxon>Spiralia</taxon>
        <taxon>Lophotrochozoa</taxon>
        <taxon>Platyhelminthes</taxon>
        <taxon>Trematoda</taxon>
        <taxon>Digenea</taxon>
        <taxon>Plagiorchiida</taxon>
        <taxon>Echinostomata</taxon>
        <taxon>Echinostomatoidea</taxon>
        <taxon>Fasciolidae</taxon>
        <taxon>Fasciola</taxon>
    </lineage>
</organism>
<dbReference type="GO" id="GO:0008380">
    <property type="term" value="P:RNA splicing"/>
    <property type="evidence" value="ECO:0007669"/>
    <property type="project" value="UniProtKB-KW"/>
</dbReference>